<comment type="caution">
    <text evidence="2">The sequence shown here is derived from an EMBL/GenBank/DDBJ whole genome shotgun (WGS) entry which is preliminary data.</text>
</comment>
<reference evidence="2 3" key="1">
    <citation type="journal article" date="2017" name="Poromechanics V (2013)">
        <title>Genomic Characterization of the Arsenic-Tolerant Actinobacterium, &lt;i&gt;Rhodococcus erythropolis&lt;/i&gt; S43.</title>
        <authorList>
            <person name="Retamal-Morales G."/>
            <person name="Mehnert M."/>
            <person name="Schwabe R."/>
            <person name="Tischler D."/>
            <person name="Schloemann M."/>
            <person name="Levican G.J."/>
        </authorList>
    </citation>
    <scope>NUCLEOTIDE SEQUENCE [LARGE SCALE GENOMIC DNA]</scope>
    <source>
        <strain evidence="2 3">S43</strain>
    </source>
</reference>
<accession>A0A5N5EBV9</accession>
<evidence type="ECO:0000259" key="1">
    <source>
        <dbReference type="Pfam" id="PF02371"/>
    </source>
</evidence>
<dbReference type="EMBL" id="MRBO01000344">
    <property type="protein sequence ID" value="KAB2585324.1"/>
    <property type="molecule type" value="Genomic_DNA"/>
</dbReference>
<dbReference type="Pfam" id="PF02371">
    <property type="entry name" value="Transposase_20"/>
    <property type="match status" value="1"/>
</dbReference>
<evidence type="ECO:0000313" key="3">
    <source>
        <dbReference type="Proteomes" id="UP000325576"/>
    </source>
</evidence>
<protein>
    <recommendedName>
        <fullName evidence="1">Transposase IS116/IS110/IS902 C-terminal domain-containing protein</fullName>
    </recommendedName>
</protein>
<dbReference type="Proteomes" id="UP000325576">
    <property type="component" value="Unassembled WGS sequence"/>
</dbReference>
<evidence type="ECO:0000313" key="2">
    <source>
        <dbReference type="EMBL" id="KAB2585324.1"/>
    </source>
</evidence>
<feature type="domain" description="Transposase IS116/IS110/IS902 C-terminal" evidence="1">
    <location>
        <begin position="20"/>
        <end position="73"/>
    </location>
</feature>
<dbReference type="GO" id="GO:0006313">
    <property type="term" value="P:DNA transposition"/>
    <property type="evidence" value="ECO:0007669"/>
    <property type="project" value="InterPro"/>
</dbReference>
<proteinExistence type="predicted"/>
<dbReference type="InterPro" id="IPR003346">
    <property type="entry name" value="Transposase_20"/>
</dbReference>
<name>A0A5N5EBV9_RHOER</name>
<dbReference type="InterPro" id="IPR047650">
    <property type="entry name" value="Transpos_IS110"/>
</dbReference>
<dbReference type="GO" id="GO:0004803">
    <property type="term" value="F:transposase activity"/>
    <property type="evidence" value="ECO:0007669"/>
    <property type="project" value="InterPro"/>
</dbReference>
<organism evidence="2 3">
    <name type="scientific">Rhodococcus erythropolis</name>
    <name type="common">Arthrobacter picolinophilus</name>
    <dbReference type="NCBI Taxonomy" id="1833"/>
    <lineage>
        <taxon>Bacteria</taxon>
        <taxon>Bacillati</taxon>
        <taxon>Actinomycetota</taxon>
        <taxon>Actinomycetes</taxon>
        <taxon>Mycobacteriales</taxon>
        <taxon>Nocardiaceae</taxon>
        <taxon>Rhodococcus</taxon>
        <taxon>Rhodococcus erythropolis group</taxon>
    </lineage>
</organism>
<dbReference type="AlphaFoldDB" id="A0A5N5EBV9"/>
<dbReference type="PANTHER" id="PTHR33055:SF16">
    <property type="entry name" value="TRANSPOSASE FOR INSERTION SEQUENCE ELEMENT IS1547"/>
    <property type="match status" value="1"/>
</dbReference>
<gene>
    <name evidence="2" type="ORF">BS297_10970</name>
</gene>
<dbReference type="PANTHER" id="PTHR33055">
    <property type="entry name" value="TRANSPOSASE FOR INSERTION SEQUENCE ELEMENT IS1111A"/>
    <property type="match status" value="1"/>
</dbReference>
<dbReference type="GO" id="GO:0003677">
    <property type="term" value="F:DNA binding"/>
    <property type="evidence" value="ECO:0007669"/>
    <property type="project" value="InterPro"/>
</dbReference>
<sequence>MPAFSAATAEPADSPLPTAAYASYAGTALVQIASANASHHRLSRFGNRQLNSAIYTIAVIQIRMPSSTGRAFYDKKIAEGKSR</sequence>